<feature type="compositionally biased region" description="Polar residues" evidence="1">
    <location>
        <begin position="198"/>
        <end position="213"/>
    </location>
</feature>
<feature type="compositionally biased region" description="Basic and acidic residues" evidence="1">
    <location>
        <begin position="54"/>
        <end position="69"/>
    </location>
</feature>
<dbReference type="EMBL" id="JAJSOW010000100">
    <property type="protein sequence ID" value="KAI9186973.1"/>
    <property type="molecule type" value="Genomic_DNA"/>
</dbReference>
<name>A0AAD5J7H4_ACENE</name>
<reference evidence="2" key="1">
    <citation type="journal article" date="2022" name="Plant J.">
        <title>Strategies of tolerance reflected in two North American maple genomes.</title>
        <authorList>
            <person name="McEvoy S.L."/>
            <person name="Sezen U.U."/>
            <person name="Trouern-Trend A."/>
            <person name="McMahon S.M."/>
            <person name="Schaberg P.G."/>
            <person name="Yang J."/>
            <person name="Wegrzyn J.L."/>
            <person name="Swenson N.G."/>
        </authorList>
    </citation>
    <scope>NUCLEOTIDE SEQUENCE</scope>
    <source>
        <strain evidence="2">91603</strain>
    </source>
</reference>
<keyword evidence="3" id="KW-1185">Reference proteome</keyword>
<proteinExistence type="predicted"/>
<evidence type="ECO:0000313" key="3">
    <source>
        <dbReference type="Proteomes" id="UP001064489"/>
    </source>
</evidence>
<protein>
    <submittedName>
        <fullName evidence="2">Uncharacterized protein</fullName>
    </submittedName>
</protein>
<feature type="compositionally biased region" description="Basic and acidic residues" evidence="1">
    <location>
        <begin position="81"/>
        <end position="96"/>
    </location>
</feature>
<reference evidence="2" key="2">
    <citation type="submission" date="2023-02" db="EMBL/GenBank/DDBJ databases">
        <authorList>
            <person name="Swenson N.G."/>
            <person name="Wegrzyn J.L."/>
            <person name="Mcevoy S.L."/>
        </authorList>
    </citation>
    <scope>NUCLEOTIDE SEQUENCE</scope>
    <source>
        <strain evidence="2">91603</strain>
        <tissue evidence="2">Leaf</tissue>
    </source>
</reference>
<organism evidence="2 3">
    <name type="scientific">Acer negundo</name>
    <name type="common">Box elder</name>
    <dbReference type="NCBI Taxonomy" id="4023"/>
    <lineage>
        <taxon>Eukaryota</taxon>
        <taxon>Viridiplantae</taxon>
        <taxon>Streptophyta</taxon>
        <taxon>Embryophyta</taxon>
        <taxon>Tracheophyta</taxon>
        <taxon>Spermatophyta</taxon>
        <taxon>Magnoliopsida</taxon>
        <taxon>eudicotyledons</taxon>
        <taxon>Gunneridae</taxon>
        <taxon>Pentapetalae</taxon>
        <taxon>rosids</taxon>
        <taxon>malvids</taxon>
        <taxon>Sapindales</taxon>
        <taxon>Sapindaceae</taxon>
        <taxon>Hippocastanoideae</taxon>
        <taxon>Acereae</taxon>
        <taxon>Acer</taxon>
    </lineage>
</organism>
<evidence type="ECO:0000256" key="1">
    <source>
        <dbReference type="SAM" id="MobiDB-lite"/>
    </source>
</evidence>
<dbReference type="Proteomes" id="UP001064489">
    <property type="component" value="Chromosome 3"/>
</dbReference>
<evidence type="ECO:0000313" key="2">
    <source>
        <dbReference type="EMBL" id="KAI9186973.1"/>
    </source>
</evidence>
<feature type="region of interest" description="Disordered" evidence="1">
    <location>
        <begin position="184"/>
        <end position="220"/>
    </location>
</feature>
<comment type="caution">
    <text evidence="2">The sequence shown here is derived from an EMBL/GenBank/DDBJ whole genome shotgun (WGS) entry which is preliminary data.</text>
</comment>
<accession>A0AAD5J7H4</accession>
<dbReference type="AlphaFoldDB" id="A0AAD5J7H4"/>
<feature type="region of interest" description="Disordered" evidence="1">
    <location>
        <begin position="37"/>
        <end position="142"/>
    </location>
</feature>
<gene>
    <name evidence="2" type="ORF">LWI28_022947</name>
</gene>
<sequence length="251" mass="27349">MGFHITSSKIQPKRLKGTMASNFTKCFNITSKKLDEIKKGDGASSSHTSFALKSPEKPLESSKWGKNDIDASVTLDSPLKQAEKSVEISKEKEKVCDVSASTGLPSEKLPPSQIVQKKLNDSPGPPDFPPKSNLVEAEESTDEDCMTISELFRTSKRHDAVGSGQLVDGESLVPIENVTLNATVETGLETAKEDSDATETGSPSHDTESFQGSETDDDQYEAEIQELQIEERVSVLKKIFAELKAKICARK</sequence>